<dbReference type="InterPro" id="IPR004521">
    <property type="entry name" value="Uncharacterised_CHP00451"/>
</dbReference>
<dbReference type="CDD" id="cd21149">
    <property type="entry name" value="PUA_archaeosine_TGT"/>
    <property type="match status" value="1"/>
</dbReference>
<dbReference type="SUPFAM" id="SSF88697">
    <property type="entry name" value="PUA domain-like"/>
    <property type="match status" value="1"/>
</dbReference>
<dbReference type="PROSITE" id="PS50890">
    <property type="entry name" value="PUA"/>
    <property type="match status" value="1"/>
</dbReference>
<sequence>MYLQVYSIYRSRCVELIPATLRCRSIDEESIEMLMYMLIYQFGEESSRILDLIDVEKIKICFSRKTKRVRAFLYGDRILAMVRASDFYIVPHIELGILLHKVLSFPKRRVVVANEMVDDIVKGNSIFAKHIMKADESIRPYDEVLVVDEDDKLISVGRALLDYETMITATYGVAVQIREKVGE</sequence>
<dbReference type="Gene3D" id="3.10.450.90">
    <property type="entry name" value="ArcTGT, C2 domain"/>
    <property type="match status" value="1"/>
</dbReference>
<dbReference type="SMART" id="SM00359">
    <property type="entry name" value="PUA"/>
    <property type="match status" value="1"/>
</dbReference>
<dbReference type="InterPro" id="IPR002478">
    <property type="entry name" value="PUA"/>
</dbReference>
<dbReference type="Gene3D" id="2.30.130.10">
    <property type="entry name" value="PUA domain"/>
    <property type="match status" value="1"/>
</dbReference>
<proteinExistence type="predicted"/>
<gene>
    <name evidence="2" type="ORF">ENU31_01620</name>
</gene>
<name>A0A7C4H728_9CREN</name>
<comment type="caution">
    <text evidence="2">The sequence shown here is derived from an EMBL/GenBank/DDBJ whole genome shotgun (WGS) entry which is preliminary data.</text>
</comment>
<dbReference type="InterPro" id="IPR036974">
    <property type="entry name" value="PUA_sf"/>
</dbReference>
<dbReference type="GO" id="GO:0003723">
    <property type="term" value="F:RNA binding"/>
    <property type="evidence" value="ECO:0007669"/>
    <property type="project" value="InterPro"/>
</dbReference>
<dbReference type="InterPro" id="IPR029402">
    <property type="entry name" value="TGT_C2"/>
</dbReference>
<accession>A0A7C4H728</accession>
<evidence type="ECO:0000313" key="2">
    <source>
        <dbReference type="EMBL" id="HGM07097.1"/>
    </source>
</evidence>
<evidence type="ECO:0000259" key="1">
    <source>
        <dbReference type="SMART" id="SM00359"/>
    </source>
</evidence>
<dbReference type="AlphaFoldDB" id="A0A7C4H728"/>
<protein>
    <recommendedName>
        <fullName evidence="1">PUA domain-containing protein</fullName>
    </recommendedName>
</protein>
<dbReference type="NCBIfam" id="TIGR00451">
    <property type="entry name" value="unchar_dom_2"/>
    <property type="match status" value="1"/>
</dbReference>
<dbReference type="EMBL" id="DTCA01000052">
    <property type="protein sequence ID" value="HGM07097.1"/>
    <property type="molecule type" value="Genomic_DNA"/>
</dbReference>
<dbReference type="InterPro" id="IPR015947">
    <property type="entry name" value="PUA-like_sf"/>
</dbReference>
<dbReference type="Pfam" id="PF14810">
    <property type="entry name" value="TGT_C2"/>
    <property type="match status" value="1"/>
</dbReference>
<organism evidence="2">
    <name type="scientific">Ignisphaera aggregans</name>
    <dbReference type="NCBI Taxonomy" id="334771"/>
    <lineage>
        <taxon>Archaea</taxon>
        <taxon>Thermoproteota</taxon>
        <taxon>Thermoprotei</taxon>
        <taxon>Desulfurococcales</taxon>
        <taxon>Desulfurococcaceae</taxon>
        <taxon>Ignisphaera</taxon>
    </lineage>
</organism>
<dbReference type="Pfam" id="PF01472">
    <property type="entry name" value="PUA"/>
    <property type="match status" value="1"/>
</dbReference>
<feature type="domain" description="PUA" evidence="1">
    <location>
        <begin position="108"/>
        <end position="182"/>
    </location>
</feature>
<dbReference type="SUPFAM" id="SSF88802">
    <property type="entry name" value="Pre-PUA domain"/>
    <property type="match status" value="1"/>
</dbReference>
<dbReference type="InterPro" id="IPR038250">
    <property type="entry name" value="TGT_C2_sf"/>
</dbReference>
<reference evidence="2" key="1">
    <citation type="journal article" date="2020" name="mSystems">
        <title>Genome- and Community-Level Interaction Insights into Carbon Utilization and Element Cycling Functions of Hydrothermarchaeota in Hydrothermal Sediment.</title>
        <authorList>
            <person name="Zhou Z."/>
            <person name="Liu Y."/>
            <person name="Xu W."/>
            <person name="Pan J."/>
            <person name="Luo Z.H."/>
            <person name="Li M."/>
        </authorList>
    </citation>
    <scope>NUCLEOTIDE SEQUENCE [LARGE SCALE GENOMIC DNA]</scope>
    <source>
        <strain evidence="2">SpSt-658</strain>
    </source>
</reference>